<keyword evidence="3" id="KW-1185">Reference proteome</keyword>
<feature type="domain" description="Carboxymuconolactone decarboxylase-like" evidence="1">
    <location>
        <begin position="25"/>
        <end position="107"/>
    </location>
</feature>
<accession>A0A926RV56</accession>
<dbReference type="AlphaFoldDB" id="A0A926RV56"/>
<evidence type="ECO:0000259" key="1">
    <source>
        <dbReference type="Pfam" id="PF02627"/>
    </source>
</evidence>
<dbReference type="Proteomes" id="UP000661691">
    <property type="component" value="Unassembled WGS sequence"/>
</dbReference>
<dbReference type="GO" id="GO:0051920">
    <property type="term" value="F:peroxiredoxin activity"/>
    <property type="evidence" value="ECO:0007669"/>
    <property type="project" value="InterPro"/>
</dbReference>
<name>A0A926RV56_9BACL</name>
<gene>
    <name evidence="2" type="ORF">IC620_15825</name>
</gene>
<dbReference type="InterPro" id="IPR003779">
    <property type="entry name" value="CMD-like"/>
</dbReference>
<evidence type="ECO:0000313" key="2">
    <source>
        <dbReference type="EMBL" id="MBD1373813.1"/>
    </source>
</evidence>
<sequence length="117" mass="12809">MQEQMIEQGIMDYKEGVSKFAKHMPDVVNHYHAFTDACFQDGVIAKKTKHLIGMSLGIQSGDEYCIIYHTKNAVDCGASEQEVMEAASVCAAFGGGYAMSQVVTLLQDTMATVQKVH</sequence>
<dbReference type="PANTHER" id="PTHR33930">
    <property type="entry name" value="ALKYL HYDROPEROXIDE REDUCTASE AHPD"/>
    <property type="match status" value="1"/>
</dbReference>
<protein>
    <submittedName>
        <fullName evidence="2">Carboxymuconolactone decarboxylase family protein</fullName>
    </submittedName>
</protein>
<dbReference type="SUPFAM" id="SSF69118">
    <property type="entry name" value="AhpD-like"/>
    <property type="match status" value="1"/>
</dbReference>
<proteinExistence type="predicted"/>
<dbReference type="RefSeq" id="WP_191142784.1">
    <property type="nucleotide sequence ID" value="NZ_JACXAH010000039.1"/>
</dbReference>
<dbReference type="Pfam" id="PF02627">
    <property type="entry name" value="CMD"/>
    <property type="match status" value="1"/>
</dbReference>
<dbReference type="PANTHER" id="PTHR33930:SF2">
    <property type="entry name" value="BLR3452 PROTEIN"/>
    <property type="match status" value="1"/>
</dbReference>
<dbReference type="EMBL" id="JACXAH010000039">
    <property type="protein sequence ID" value="MBD1373813.1"/>
    <property type="molecule type" value="Genomic_DNA"/>
</dbReference>
<organism evidence="2 3">
    <name type="scientific">Polycladospora coralii</name>
    <dbReference type="NCBI Taxonomy" id="2771432"/>
    <lineage>
        <taxon>Bacteria</taxon>
        <taxon>Bacillati</taxon>
        <taxon>Bacillota</taxon>
        <taxon>Bacilli</taxon>
        <taxon>Bacillales</taxon>
        <taxon>Thermoactinomycetaceae</taxon>
        <taxon>Polycladospora</taxon>
    </lineage>
</organism>
<dbReference type="Gene3D" id="1.20.1290.10">
    <property type="entry name" value="AhpD-like"/>
    <property type="match status" value="1"/>
</dbReference>
<comment type="caution">
    <text evidence="2">The sequence shown here is derived from an EMBL/GenBank/DDBJ whole genome shotgun (WGS) entry which is preliminary data.</text>
</comment>
<evidence type="ECO:0000313" key="3">
    <source>
        <dbReference type="Proteomes" id="UP000661691"/>
    </source>
</evidence>
<dbReference type="InterPro" id="IPR029032">
    <property type="entry name" value="AhpD-like"/>
</dbReference>
<reference evidence="2" key="1">
    <citation type="submission" date="2020-09" db="EMBL/GenBank/DDBJ databases">
        <title>A novel bacterium of genus Hazenella, isolated from South China Sea.</title>
        <authorList>
            <person name="Huang H."/>
            <person name="Mo K."/>
            <person name="Hu Y."/>
        </authorList>
    </citation>
    <scope>NUCLEOTIDE SEQUENCE</scope>
    <source>
        <strain evidence="2">IB182357</strain>
    </source>
</reference>